<reference evidence="2" key="2">
    <citation type="submission" date="2018-03" db="EMBL/GenBank/DDBJ databases">
        <title>The Triticum urartu genome reveals the dynamic nature of wheat genome evolution.</title>
        <authorList>
            <person name="Ling H."/>
            <person name="Ma B."/>
            <person name="Shi X."/>
            <person name="Liu H."/>
            <person name="Dong L."/>
            <person name="Sun H."/>
            <person name="Cao Y."/>
            <person name="Gao Q."/>
            <person name="Zheng S."/>
            <person name="Li Y."/>
            <person name="Yu Y."/>
            <person name="Du H."/>
            <person name="Qi M."/>
            <person name="Li Y."/>
            <person name="Yu H."/>
            <person name="Cui Y."/>
            <person name="Wang N."/>
            <person name="Chen C."/>
            <person name="Wu H."/>
            <person name="Zhao Y."/>
            <person name="Zhang J."/>
            <person name="Li Y."/>
            <person name="Zhou W."/>
            <person name="Zhang B."/>
            <person name="Hu W."/>
            <person name="Eijk M."/>
            <person name="Tang J."/>
            <person name="Witsenboer H."/>
            <person name="Zhao S."/>
            <person name="Li Z."/>
            <person name="Zhang A."/>
            <person name="Wang D."/>
            <person name="Liang C."/>
        </authorList>
    </citation>
    <scope>NUCLEOTIDE SEQUENCE [LARGE SCALE GENOMIC DNA]</scope>
    <source>
        <strain evidence="2">cv. G1812</strain>
    </source>
</reference>
<proteinExistence type="predicted"/>
<feature type="region of interest" description="Disordered" evidence="1">
    <location>
        <begin position="1"/>
        <end position="20"/>
    </location>
</feature>
<reference evidence="2" key="3">
    <citation type="submission" date="2022-06" db="UniProtKB">
        <authorList>
            <consortium name="EnsemblPlants"/>
        </authorList>
    </citation>
    <scope>IDENTIFICATION</scope>
</reference>
<accession>A0A8R7QUR1</accession>
<evidence type="ECO:0000313" key="2">
    <source>
        <dbReference type="EnsemblPlants" id="TuG1812G0700000977.01.T02"/>
    </source>
</evidence>
<dbReference type="Gramene" id="TuG1812G0700000977.01.T02">
    <property type="protein sequence ID" value="TuG1812G0700000977.01.T02"/>
    <property type="gene ID" value="TuG1812G0700000977.01"/>
</dbReference>
<reference evidence="3" key="1">
    <citation type="journal article" date="2013" name="Nature">
        <title>Draft genome of the wheat A-genome progenitor Triticum urartu.</title>
        <authorList>
            <person name="Ling H.Q."/>
            <person name="Zhao S."/>
            <person name="Liu D."/>
            <person name="Wang J."/>
            <person name="Sun H."/>
            <person name="Zhang C."/>
            <person name="Fan H."/>
            <person name="Li D."/>
            <person name="Dong L."/>
            <person name="Tao Y."/>
            <person name="Gao C."/>
            <person name="Wu H."/>
            <person name="Li Y."/>
            <person name="Cui Y."/>
            <person name="Guo X."/>
            <person name="Zheng S."/>
            <person name="Wang B."/>
            <person name="Yu K."/>
            <person name="Liang Q."/>
            <person name="Yang W."/>
            <person name="Lou X."/>
            <person name="Chen J."/>
            <person name="Feng M."/>
            <person name="Jian J."/>
            <person name="Zhang X."/>
            <person name="Luo G."/>
            <person name="Jiang Y."/>
            <person name="Liu J."/>
            <person name="Wang Z."/>
            <person name="Sha Y."/>
            <person name="Zhang B."/>
            <person name="Wu H."/>
            <person name="Tang D."/>
            <person name="Shen Q."/>
            <person name="Xue P."/>
            <person name="Zou S."/>
            <person name="Wang X."/>
            <person name="Liu X."/>
            <person name="Wang F."/>
            <person name="Yang Y."/>
            <person name="An X."/>
            <person name="Dong Z."/>
            <person name="Zhang K."/>
            <person name="Zhang X."/>
            <person name="Luo M.C."/>
            <person name="Dvorak J."/>
            <person name="Tong Y."/>
            <person name="Wang J."/>
            <person name="Yang H."/>
            <person name="Li Z."/>
            <person name="Wang D."/>
            <person name="Zhang A."/>
            <person name="Wang J."/>
        </authorList>
    </citation>
    <scope>NUCLEOTIDE SEQUENCE</scope>
    <source>
        <strain evidence="3">cv. G1812</strain>
    </source>
</reference>
<organism evidence="2 3">
    <name type="scientific">Triticum urartu</name>
    <name type="common">Red wild einkorn</name>
    <name type="synonym">Crithodium urartu</name>
    <dbReference type="NCBI Taxonomy" id="4572"/>
    <lineage>
        <taxon>Eukaryota</taxon>
        <taxon>Viridiplantae</taxon>
        <taxon>Streptophyta</taxon>
        <taxon>Embryophyta</taxon>
        <taxon>Tracheophyta</taxon>
        <taxon>Spermatophyta</taxon>
        <taxon>Magnoliopsida</taxon>
        <taxon>Liliopsida</taxon>
        <taxon>Poales</taxon>
        <taxon>Poaceae</taxon>
        <taxon>BOP clade</taxon>
        <taxon>Pooideae</taxon>
        <taxon>Triticodae</taxon>
        <taxon>Triticeae</taxon>
        <taxon>Triticinae</taxon>
        <taxon>Triticum</taxon>
    </lineage>
</organism>
<dbReference type="Gramene" id="TuG1812G0700000977.01.T03">
    <property type="protein sequence ID" value="TuG1812G0700000977.01.T03"/>
    <property type="gene ID" value="TuG1812G0700000977.01"/>
</dbReference>
<dbReference type="EnsemblPlants" id="TuG1812G0700000977.01.T03">
    <property type="protein sequence ID" value="TuG1812G0700000977.01.T03"/>
    <property type="gene ID" value="TuG1812G0700000977.01"/>
</dbReference>
<sequence>MGVPHPPWLSPSRASSRRCEGRHGSAAPFLLHHGRRLTLPSQQAPYKRVGPQLLRSSAILRCTWIWAISGPSWLWNRPLVRDQFGSRTSQPCCCAKLLLI</sequence>
<dbReference type="EnsemblPlants" id="TuG1812G0700000977.01.T01">
    <property type="protein sequence ID" value="TuG1812G0700000977.01.T01"/>
    <property type="gene ID" value="TuG1812G0700000977.01"/>
</dbReference>
<protein>
    <submittedName>
        <fullName evidence="2">Uncharacterized protein</fullName>
    </submittedName>
</protein>
<evidence type="ECO:0000313" key="3">
    <source>
        <dbReference type="Proteomes" id="UP000015106"/>
    </source>
</evidence>
<dbReference type="AlphaFoldDB" id="A0A8R7QUR1"/>
<dbReference type="EnsemblPlants" id="TuG1812G0700000977.01.T02">
    <property type="protein sequence ID" value="TuG1812G0700000977.01.T02"/>
    <property type="gene ID" value="TuG1812G0700000977.01"/>
</dbReference>
<keyword evidence="3" id="KW-1185">Reference proteome</keyword>
<dbReference type="Proteomes" id="UP000015106">
    <property type="component" value="Chromosome 7"/>
</dbReference>
<name>A0A8R7QUR1_TRIUA</name>
<evidence type="ECO:0000256" key="1">
    <source>
        <dbReference type="SAM" id="MobiDB-lite"/>
    </source>
</evidence>
<dbReference type="Gramene" id="TuG1812G0700000977.01.T01">
    <property type="protein sequence ID" value="TuG1812G0700000977.01.T01"/>
    <property type="gene ID" value="TuG1812G0700000977.01"/>
</dbReference>